<protein>
    <submittedName>
        <fullName evidence="3">Ras-related protein rabf2b</fullName>
    </submittedName>
</protein>
<dbReference type="GO" id="GO:0005525">
    <property type="term" value="F:GTP binding"/>
    <property type="evidence" value="ECO:0007669"/>
    <property type="project" value="UniProtKB-KW"/>
</dbReference>
<dbReference type="SMART" id="SM00174">
    <property type="entry name" value="RHO"/>
    <property type="match status" value="1"/>
</dbReference>
<dbReference type="PANTHER" id="PTHR47977">
    <property type="entry name" value="RAS-RELATED PROTEIN RAB"/>
    <property type="match status" value="1"/>
</dbReference>
<evidence type="ECO:0000313" key="4">
    <source>
        <dbReference type="Proteomes" id="UP001146793"/>
    </source>
</evidence>
<gene>
    <name evidence="3" type="ORF">M0812_10029</name>
</gene>
<dbReference type="NCBIfam" id="TIGR00231">
    <property type="entry name" value="small_GTP"/>
    <property type="match status" value="1"/>
</dbReference>
<dbReference type="Proteomes" id="UP001146793">
    <property type="component" value="Unassembled WGS sequence"/>
</dbReference>
<keyword evidence="1" id="KW-0547">Nucleotide-binding</keyword>
<dbReference type="GO" id="GO:0003924">
    <property type="term" value="F:GTPase activity"/>
    <property type="evidence" value="ECO:0007669"/>
    <property type="project" value="InterPro"/>
</dbReference>
<dbReference type="InterPro" id="IPR027417">
    <property type="entry name" value="P-loop_NTPase"/>
</dbReference>
<dbReference type="Gene3D" id="3.40.50.300">
    <property type="entry name" value="P-loop containing nucleotide triphosphate hydrolases"/>
    <property type="match status" value="1"/>
</dbReference>
<proteinExistence type="predicted"/>
<dbReference type="SMART" id="SM00176">
    <property type="entry name" value="RAN"/>
    <property type="match status" value="1"/>
</dbReference>
<sequence>MTSKFLTQVQQKVVVLGDFSVGKSSLILRVSKNEFLEEQESTIGAAFINFSVNVDNKPNQIQIWDTAGQEKFRSLTPIYYRGAIGAIVVYDVSREYSFQTAKEWVEELKEKANPKLIIALCANKIDLLEEKKKLLKEKEYADENGLLIYETSAKTGKGVTEMFVDFSKNLPKDQGREIFNDDFFEEEFFNIELHNGEKKTEKTICC</sequence>
<dbReference type="SMART" id="SM00177">
    <property type="entry name" value="ARF"/>
    <property type="match status" value="1"/>
</dbReference>
<dbReference type="FunFam" id="3.40.50.300:FF:000808">
    <property type="entry name" value="Small GTP-binding protein, putative"/>
    <property type="match status" value="1"/>
</dbReference>
<reference evidence="3" key="1">
    <citation type="submission" date="2022-08" db="EMBL/GenBank/DDBJ databases">
        <title>Novel sulphate-reducing endosymbionts in the free-living metamonad Anaeramoeba.</title>
        <authorList>
            <person name="Jerlstrom-Hultqvist J."/>
            <person name="Cepicka I."/>
            <person name="Gallot-Lavallee L."/>
            <person name="Salas-Leiva D."/>
            <person name="Curtis B.A."/>
            <person name="Zahonova K."/>
            <person name="Pipaliya S."/>
            <person name="Dacks J."/>
            <person name="Roger A.J."/>
        </authorList>
    </citation>
    <scope>NUCLEOTIDE SEQUENCE</scope>
    <source>
        <strain evidence="3">Busselton2</strain>
    </source>
</reference>
<dbReference type="Pfam" id="PF00071">
    <property type="entry name" value="Ras"/>
    <property type="match status" value="1"/>
</dbReference>
<name>A0AAV7ZRE9_9EUKA</name>
<organism evidence="3 4">
    <name type="scientific">Anaeramoeba flamelloides</name>
    <dbReference type="NCBI Taxonomy" id="1746091"/>
    <lineage>
        <taxon>Eukaryota</taxon>
        <taxon>Metamonada</taxon>
        <taxon>Anaeramoebidae</taxon>
        <taxon>Anaeramoeba</taxon>
    </lineage>
</organism>
<evidence type="ECO:0000256" key="1">
    <source>
        <dbReference type="ARBA" id="ARBA00022741"/>
    </source>
</evidence>
<dbReference type="SUPFAM" id="SSF52540">
    <property type="entry name" value="P-loop containing nucleoside triphosphate hydrolases"/>
    <property type="match status" value="1"/>
</dbReference>
<comment type="caution">
    <text evidence="3">The sequence shown here is derived from an EMBL/GenBank/DDBJ whole genome shotgun (WGS) entry which is preliminary data.</text>
</comment>
<keyword evidence="2" id="KW-0342">GTP-binding</keyword>
<evidence type="ECO:0000313" key="3">
    <source>
        <dbReference type="EMBL" id="KAJ3444178.1"/>
    </source>
</evidence>
<dbReference type="InterPro" id="IPR005225">
    <property type="entry name" value="Small_GTP-bd"/>
</dbReference>
<dbReference type="InterPro" id="IPR001806">
    <property type="entry name" value="Small_GTPase"/>
</dbReference>
<dbReference type="PRINTS" id="PR00449">
    <property type="entry name" value="RASTRNSFRMNG"/>
</dbReference>
<dbReference type="EMBL" id="JANTQA010000023">
    <property type="protein sequence ID" value="KAJ3444178.1"/>
    <property type="molecule type" value="Genomic_DNA"/>
</dbReference>
<dbReference type="PROSITE" id="PS51419">
    <property type="entry name" value="RAB"/>
    <property type="match status" value="1"/>
</dbReference>
<dbReference type="SMART" id="SM00173">
    <property type="entry name" value="RAS"/>
    <property type="match status" value="1"/>
</dbReference>
<evidence type="ECO:0000256" key="2">
    <source>
        <dbReference type="ARBA" id="ARBA00023134"/>
    </source>
</evidence>
<dbReference type="AlphaFoldDB" id="A0AAV7ZRE9"/>
<accession>A0AAV7ZRE9</accession>
<dbReference type="PROSITE" id="PS51421">
    <property type="entry name" value="RAS"/>
    <property type="match status" value="1"/>
</dbReference>
<dbReference type="SMART" id="SM00175">
    <property type="entry name" value="RAB"/>
    <property type="match status" value="1"/>
</dbReference>
<dbReference type="InterPro" id="IPR050227">
    <property type="entry name" value="Rab"/>
</dbReference>